<reference evidence="8" key="1">
    <citation type="submission" date="2021-12" db="EMBL/GenBank/DDBJ databases">
        <title>Discovery of the Pendulisporaceae a myxobacterial family with distinct sporulation behavior and unique specialized metabolism.</title>
        <authorList>
            <person name="Garcia R."/>
            <person name="Popoff A."/>
            <person name="Bader C.D."/>
            <person name="Loehr J."/>
            <person name="Walesch S."/>
            <person name="Walt C."/>
            <person name="Boldt J."/>
            <person name="Bunk B."/>
            <person name="Haeckl F.J.F.P.J."/>
            <person name="Gunesch A.P."/>
            <person name="Birkelbach J."/>
            <person name="Nuebel U."/>
            <person name="Pietschmann T."/>
            <person name="Bach T."/>
            <person name="Mueller R."/>
        </authorList>
    </citation>
    <scope>NUCLEOTIDE SEQUENCE</scope>
    <source>
        <strain evidence="8">MSr11367</strain>
    </source>
</reference>
<keyword evidence="5" id="KW-0175">Coiled coil</keyword>
<keyword evidence="4" id="KW-0067">ATP-binding</keyword>
<accession>A0ABZ2LB32</accession>
<keyword evidence="9" id="KW-1185">Reference proteome</keyword>
<dbReference type="RefSeq" id="WP_394837794.1">
    <property type="nucleotide sequence ID" value="NZ_CP089929.1"/>
</dbReference>
<dbReference type="InterPro" id="IPR008271">
    <property type="entry name" value="Ser/Thr_kinase_AS"/>
</dbReference>
<evidence type="ECO:0000256" key="5">
    <source>
        <dbReference type="SAM" id="Coils"/>
    </source>
</evidence>
<dbReference type="EMBL" id="CP089983">
    <property type="protein sequence ID" value="WXB08119.1"/>
    <property type="molecule type" value="Genomic_DNA"/>
</dbReference>
<protein>
    <submittedName>
        <fullName evidence="8">Protein kinase</fullName>
    </submittedName>
</protein>
<dbReference type="InterPro" id="IPR000719">
    <property type="entry name" value="Prot_kinase_dom"/>
</dbReference>
<dbReference type="Gene3D" id="1.10.510.10">
    <property type="entry name" value="Transferase(Phosphotransferase) domain 1"/>
    <property type="match status" value="1"/>
</dbReference>
<evidence type="ECO:0000256" key="2">
    <source>
        <dbReference type="ARBA" id="ARBA00022741"/>
    </source>
</evidence>
<evidence type="ECO:0000259" key="7">
    <source>
        <dbReference type="PROSITE" id="PS50011"/>
    </source>
</evidence>
<feature type="region of interest" description="Disordered" evidence="6">
    <location>
        <begin position="496"/>
        <end position="526"/>
    </location>
</feature>
<evidence type="ECO:0000256" key="1">
    <source>
        <dbReference type="ARBA" id="ARBA00022679"/>
    </source>
</evidence>
<evidence type="ECO:0000256" key="4">
    <source>
        <dbReference type="ARBA" id="ARBA00022840"/>
    </source>
</evidence>
<dbReference type="Pfam" id="PF00069">
    <property type="entry name" value="Pkinase"/>
    <property type="match status" value="1"/>
</dbReference>
<feature type="compositionally biased region" description="Basic and acidic residues" evidence="6">
    <location>
        <begin position="516"/>
        <end position="526"/>
    </location>
</feature>
<evidence type="ECO:0000313" key="9">
    <source>
        <dbReference type="Proteomes" id="UP001374803"/>
    </source>
</evidence>
<evidence type="ECO:0000256" key="6">
    <source>
        <dbReference type="SAM" id="MobiDB-lite"/>
    </source>
</evidence>
<organism evidence="8 9">
    <name type="scientific">Pendulispora rubella</name>
    <dbReference type="NCBI Taxonomy" id="2741070"/>
    <lineage>
        <taxon>Bacteria</taxon>
        <taxon>Pseudomonadati</taxon>
        <taxon>Myxococcota</taxon>
        <taxon>Myxococcia</taxon>
        <taxon>Myxococcales</taxon>
        <taxon>Sorangiineae</taxon>
        <taxon>Pendulisporaceae</taxon>
        <taxon>Pendulispora</taxon>
    </lineage>
</organism>
<dbReference type="CDD" id="cd14014">
    <property type="entry name" value="STKc_PknB_like"/>
    <property type="match status" value="1"/>
</dbReference>
<dbReference type="SMART" id="SM00220">
    <property type="entry name" value="S_TKc"/>
    <property type="match status" value="1"/>
</dbReference>
<dbReference type="PROSITE" id="PS50011">
    <property type="entry name" value="PROTEIN_KINASE_DOM"/>
    <property type="match status" value="1"/>
</dbReference>
<gene>
    <name evidence="8" type="ORF">LVJ94_12860</name>
</gene>
<sequence>MRICPQCSELFHDDAGFCPFEGTPLTKSTDPLLGRTIAGRFRLIKRLGAGGMSSVYLARHVMIDRLNAIKILRQELSLNPSHRERFLREARAVNRINHRNIVEITDFGDTDNLAYLVMEYIEGESLITHMRVGRFPWRRVAHIAAQVASALGRAHQMGIIHRDLKPENILLVSKGDAQDTVKLTDFGIAKILDAPTLTFHEQMFGTPGYIAPEYLDGLAPDGRADLYALGVVIYEMLAGTLPYNARGQAELLFKPLEAAPVPLRERGLDVPPDIEALVHALLARQRDDRPADAFIVHDALIHALRRPVTTIAEDEETVTAHLDAAALDAALRDSEVTPLAIDAAIASMAARDDALTLAIGEGDPFEEPMQEHPSPSVRPTVQLAQRESALAARWNAALDALEEAIIRASAAGGERAARAELAKDHAVQVRALIMSVERATGRVSEYQGRVDRLAAQGREFRSELGRSIDELSHERSRERLHLASIRTRLDSLREQNAERGVEPGPKQASESAWEQETLRGESDRSSLVDADLSSRLEMRKRQLDEKNERLDLEFTEATALLEGAISAVRRLTRELVRVLDEAAALVTTA</sequence>
<dbReference type="InterPro" id="IPR011009">
    <property type="entry name" value="Kinase-like_dom_sf"/>
</dbReference>
<proteinExistence type="predicted"/>
<dbReference type="Gene3D" id="3.30.200.20">
    <property type="entry name" value="Phosphorylase Kinase, domain 1"/>
    <property type="match status" value="1"/>
</dbReference>
<feature type="domain" description="Protein kinase" evidence="7">
    <location>
        <begin position="41"/>
        <end position="300"/>
    </location>
</feature>
<dbReference type="PANTHER" id="PTHR43289:SF6">
    <property type="entry name" value="SERINE_THREONINE-PROTEIN KINASE NEKL-3"/>
    <property type="match status" value="1"/>
</dbReference>
<keyword evidence="3 8" id="KW-0418">Kinase</keyword>
<keyword evidence="1" id="KW-0808">Transferase</keyword>
<feature type="coiled-coil region" evidence="5">
    <location>
        <begin position="384"/>
        <end position="411"/>
    </location>
</feature>
<dbReference type="PANTHER" id="PTHR43289">
    <property type="entry name" value="MITOGEN-ACTIVATED PROTEIN KINASE KINASE KINASE 20-RELATED"/>
    <property type="match status" value="1"/>
</dbReference>
<dbReference type="Proteomes" id="UP001374803">
    <property type="component" value="Chromosome"/>
</dbReference>
<evidence type="ECO:0000256" key="3">
    <source>
        <dbReference type="ARBA" id="ARBA00022777"/>
    </source>
</evidence>
<dbReference type="SUPFAM" id="SSF56112">
    <property type="entry name" value="Protein kinase-like (PK-like)"/>
    <property type="match status" value="1"/>
</dbReference>
<dbReference type="PROSITE" id="PS00108">
    <property type="entry name" value="PROTEIN_KINASE_ST"/>
    <property type="match status" value="1"/>
</dbReference>
<name>A0ABZ2LB32_9BACT</name>
<keyword evidence="2" id="KW-0547">Nucleotide-binding</keyword>
<dbReference type="GO" id="GO:0016301">
    <property type="term" value="F:kinase activity"/>
    <property type="evidence" value="ECO:0007669"/>
    <property type="project" value="UniProtKB-KW"/>
</dbReference>
<evidence type="ECO:0000313" key="8">
    <source>
        <dbReference type="EMBL" id="WXB08119.1"/>
    </source>
</evidence>